<gene>
    <name evidence="1" type="ORF">Gogos_009322</name>
</gene>
<comment type="caution">
    <text evidence="1">The sequence shown here is derived from an EMBL/GenBank/DDBJ whole genome shotgun (WGS) entry which is preliminary data.</text>
</comment>
<dbReference type="OrthoDB" id="948134at2759"/>
<proteinExistence type="predicted"/>
<name>A0A7J9CED2_GOSGO</name>
<reference evidence="1 2" key="1">
    <citation type="journal article" date="2019" name="Genome Biol. Evol.">
        <title>Insights into the evolution of the New World diploid cottons (Gossypium, subgenus Houzingenia) based on genome sequencing.</title>
        <authorList>
            <person name="Grover C.E."/>
            <person name="Arick M.A. 2nd"/>
            <person name="Thrash A."/>
            <person name="Conover J.L."/>
            <person name="Sanders W.S."/>
            <person name="Peterson D.G."/>
            <person name="Frelichowski J.E."/>
            <person name="Scheffler J.A."/>
            <person name="Scheffler B.E."/>
            <person name="Wendel J.F."/>
        </authorList>
    </citation>
    <scope>NUCLEOTIDE SEQUENCE [LARGE SCALE GENOMIC DNA]</scope>
    <source>
        <strain evidence="1">5</strain>
        <tissue evidence="1">Leaf</tissue>
    </source>
</reference>
<dbReference type="AlphaFoldDB" id="A0A7J9CED2"/>
<keyword evidence="2" id="KW-1185">Reference proteome</keyword>
<sequence length="47" mass="5369">MAQDAPHGGRSIRWGSFSPQELARFQELMEKPVRLKPGWPDNEDMAT</sequence>
<accession>A0A7J9CED2</accession>
<organism evidence="1 2">
    <name type="scientific">Gossypium gossypioides</name>
    <name type="common">Mexican cotton</name>
    <name type="synonym">Selera gossypioides</name>
    <dbReference type="NCBI Taxonomy" id="34282"/>
    <lineage>
        <taxon>Eukaryota</taxon>
        <taxon>Viridiplantae</taxon>
        <taxon>Streptophyta</taxon>
        <taxon>Embryophyta</taxon>
        <taxon>Tracheophyta</taxon>
        <taxon>Spermatophyta</taxon>
        <taxon>Magnoliopsida</taxon>
        <taxon>eudicotyledons</taxon>
        <taxon>Gunneridae</taxon>
        <taxon>Pentapetalae</taxon>
        <taxon>rosids</taxon>
        <taxon>malvids</taxon>
        <taxon>Malvales</taxon>
        <taxon>Malvaceae</taxon>
        <taxon>Malvoideae</taxon>
        <taxon>Gossypium</taxon>
    </lineage>
</organism>
<evidence type="ECO:0000313" key="1">
    <source>
        <dbReference type="EMBL" id="MBA0746839.1"/>
    </source>
</evidence>
<dbReference type="Proteomes" id="UP000593579">
    <property type="component" value="Unassembled WGS sequence"/>
</dbReference>
<protein>
    <submittedName>
        <fullName evidence="1">Uncharacterized protein</fullName>
    </submittedName>
</protein>
<evidence type="ECO:0000313" key="2">
    <source>
        <dbReference type="Proteomes" id="UP000593579"/>
    </source>
</evidence>
<dbReference type="EMBL" id="JABEZY010000009">
    <property type="protein sequence ID" value="MBA0746839.1"/>
    <property type="molecule type" value="Genomic_DNA"/>
</dbReference>